<gene>
    <name evidence="1" type="ORF">ACJDT4_13315</name>
</gene>
<evidence type="ECO:0000313" key="2">
    <source>
        <dbReference type="Proteomes" id="UP001623592"/>
    </source>
</evidence>
<comment type="caution">
    <text evidence="1">The sequence shown here is derived from an EMBL/GenBank/DDBJ whole genome shotgun (WGS) entry which is preliminary data.</text>
</comment>
<reference evidence="1 2" key="1">
    <citation type="submission" date="2024-11" db="EMBL/GenBank/DDBJ databases">
        <authorList>
            <person name="Heng Y.C."/>
            <person name="Lim A.C.H."/>
            <person name="Lee J.K.Y."/>
            <person name="Kittelmann S."/>
        </authorList>
    </citation>
    <scope>NUCLEOTIDE SEQUENCE [LARGE SCALE GENOMIC DNA]</scope>
    <source>
        <strain evidence="1 2">WILCCON 0114</strain>
    </source>
</reference>
<organism evidence="1 2">
    <name type="scientific">Clostridium neuense</name>
    <dbReference type="NCBI Taxonomy" id="1728934"/>
    <lineage>
        <taxon>Bacteria</taxon>
        <taxon>Bacillati</taxon>
        <taxon>Bacillota</taxon>
        <taxon>Clostridia</taxon>
        <taxon>Eubacteriales</taxon>
        <taxon>Clostridiaceae</taxon>
        <taxon>Clostridium</taxon>
    </lineage>
</organism>
<proteinExistence type="predicted"/>
<accession>A0ABW8TGV4</accession>
<dbReference type="RefSeq" id="WP_406788051.1">
    <property type="nucleotide sequence ID" value="NZ_JBJIAA010000010.1"/>
</dbReference>
<keyword evidence="2" id="KW-1185">Reference proteome</keyword>
<name>A0ABW8TGV4_9CLOT</name>
<dbReference type="Proteomes" id="UP001623592">
    <property type="component" value="Unassembled WGS sequence"/>
</dbReference>
<protein>
    <submittedName>
        <fullName evidence="1">Uncharacterized protein</fullName>
    </submittedName>
</protein>
<sequence>MIKISTVKIAARIDENLFKFVSEQEGKNFTDKLEKVIAKVSDNFIGDVVNLNNIKVLDNIEYDKNLWVNMNWLCNYILQEYIWTNLQYVQGWTGRKDEYKRGYCEAAIEIEFIVSQSRHSKKCDYLCRFKL</sequence>
<evidence type="ECO:0000313" key="1">
    <source>
        <dbReference type="EMBL" id="MFL0251396.1"/>
    </source>
</evidence>
<dbReference type="EMBL" id="JBJIAA010000010">
    <property type="protein sequence ID" value="MFL0251396.1"/>
    <property type="molecule type" value="Genomic_DNA"/>
</dbReference>